<dbReference type="EMBL" id="OW240912">
    <property type="protein sequence ID" value="CAH2221138.1"/>
    <property type="molecule type" value="Genomic_DNA"/>
</dbReference>
<feature type="non-terminal residue" evidence="1">
    <location>
        <position position="1"/>
    </location>
</feature>
<dbReference type="AlphaFoldDB" id="A0AAD1R2D2"/>
<protein>
    <submittedName>
        <fullName evidence="1">Uncharacterized protein</fullName>
    </submittedName>
</protein>
<organism evidence="1 2">
    <name type="scientific">Pelobates cultripes</name>
    <name type="common">Western spadefoot toad</name>
    <dbReference type="NCBI Taxonomy" id="61616"/>
    <lineage>
        <taxon>Eukaryota</taxon>
        <taxon>Metazoa</taxon>
        <taxon>Chordata</taxon>
        <taxon>Craniata</taxon>
        <taxon>Vertebrata</taxon>
        <taxon>Euteleostomi</taxon>
        <taxon>Amphibia</taxon>
        <taxon>Batrachia</taxon>
        <taxon>Anura</taxon>
        <taxon>Pelobatoidea</taxon>
        <taxon>Pelobatidae</taxon>
        <taxon>Pelobates</taxon>
    </lineage>
</organism>
<keyword evidence="2" id="KW-1185">Reference proteome</keyword>
<feature type="non-terminal residue" evidence="1">
    <location>
        <position position="110"/>
    </location>
</feature>
<sequence>WKKLFHPEAPLTALQAVNPTIPLARWTRLGISQIHKMCNGQQVMDFPDIQAKWGIPGKDIFPYLQLKHTITAHVQTESLTIPATKIAARLIPHKCWTAPLKPKALSLCYK</sequence>
<dbReference type="Proteomes" id="UP001295444">
    <property type="component" value="Chromosome 01"/>
</dbReference>
<reference evidence="1" key="1">
    <citation type="submission" date="2022-03" db="EMBL/GenBank/DDBJ databases">
        <authorList>
            <person name="Alioto T."/>
            <person name="Alioto T."/>
            <person name="Gomez Garrido J."/>
        </authorList>
    </citation>
    <scope>NUCLEOTIDE SEQUENCE</scope>
</reference>
<proteinExistence type="predicted"/>
<name>A0AAD1R2D2_PELCU</name>
<accession>A0AAD1R2D2</accession>
<gene>
    <name evidence="1" type="ORF">PECUL_23A022124</name>
</gene>
<evidence type="ECO:0000313" key="1">
    <source>
        <dbReference type="EMBL" id="CAH2221138.1"/>
    </source>
</evidence>
<evidence type="ECO:0000313" key="2">
    <source>
        <dbReference type="Proteomes" id="UP001295444"/>
    </source>
</evidence>